<proteinExistence type="predicted"/>
<evidence type="ECO:0000313" key="1">
    <source>
        <dbReference type="EMBL" id="PIR86613.1"/>
    </source>
</evidence>
<protein>
    <recommendedName>
        <fullName evidence="3">DUF3800 domain-containing protein</fullName>
    </recommendedName>
</protein>
<dbReference type="InterPro" id="IPR024524">
    <property type="entry name" value="DUF3800"/>
</dbReference>
<sequence length="191" mass="21830">MPAMKHKQKLYCYVDETGQDTAGKLFVVTVVVLAAQRYELEKALEAIEGESGKFKKKWTDAKHAERESYLRKVLKLEGLKRAVYYDILQNSKDYFAFTAKVAADAVRPQANKEDEVAVYVDGFTRTEIMKFTKILRPSMNARTVVKMIRRDESSSLIRLADALCGLLRDAAERSAWAKQLVQSLRKRGFIE</sequence>
<dbReference type="Pfam" id="PF12686">
    <property type="entry name" value="DUF3800"/>
    <property type="match status" value="1"/>
</dbReference>
<accession>A0A2H0UJN2</accession>
<gene>
    <name evidence="1" type="ORF">COU11_04835</name>
</gene>
<organism evidence="1 2">
    <name type="scientific">Candidatus Harrisonbacteria bacterium CG10_big_fil_rev_8_21_14_0_10_49_15</name>
    <dbReference type="NCBI Taxonomy" id="1974587"/>
    <lineage>
        <taxon>Bacteria</taxon>
        <taxon>Candidatus Harrisoniibacteriota</taxon>
    </lineage>
</organism>
<dbReference type="AlphaFoldDB" id="A0A2H0UJN2"/>
<dbReference type="Proteomes" id="UP000229526">
    <property type="component" value="Unassembled WGS sequence"/>
</dbReference>
<comment type="caution">
    <text evidence="1">The sequence shown here is derived from an EMBL/GenBank/DDBJ whole genome shotgun (WGS) entry which is preliminary data.</text>
</comment>
<evidence type="ECO:0008006" key="3">
    <source>
        <dbReference type="Google" id="ProtNLM"/>
    </source>
</evidence>
<reference evidence="2" key="1">
    <citation type="submission" date="2017-09" db="EMBL/GenBank/DDBJ databases">
        <title>Depth-based differentiation of microbial function through sediment-hosted aquifers and enrichment of novel symbionts in the deep terrestrial subsurface.</title>
        <authorList>
            <person name="Probst A.J."/>
            <person name="Ladd B."/>
            <person name="Jarett J.K."/>
            <person name="Geller-Mcgrath D.E."/>
            <person name="Sieber C.M.K."/>
            <person name="Emerson J.B."/>
            <person name="Anantharaman K."/>
            <person name="Thomas B.C."/>
            <person name="Malmstrom R."/>
            <person name="Stieglmeier M."/>
            <person name="Klingl A."/>
            <person name="Woyke T."/>
            <person name="Ryan C.M."/>
            <person name="Banfield J.F."/>
        </authorList>
    </citation>
    <scope>NUCLEOTIDE SEQUENCE [LARGE SCALE GENOMIC DNA]</scope>
</reference>
<name>A0A2H0UJN2_9BACT</name>
<dbReference type="EMBL" id="PFBD01000032">
    <property type="protein sequence ID" value="PIR86613.1"/>
    <property type="molecule type" value="Genomic_DNA"/>
</dbReference>
<evidence type="ECO:0000313" key="2">
    <source>
        <dbReference type="Proteomes" id="UP000229526"/>
    </source>
</evidence>